<keyword evidence="5" id="KW-1185">Reference proteome</keyword>
<comment type="caution">
    <text evidence="4">The sequence shown here is derived from an EMBL/GenBank/DDBJ whole genome shotgun (WGS) entry which is preliminary data.</text>
</comment>
<organism evidence="4 5">
    <name type="scientific">Paraglaciecola polaris LMG 21857</name>
    <dbReference type="NCBI Taxonomy" id="1129793"/>
    <lineage>
        <taxon>Bacteria</taxon>
        <taxon>Pseudomonadati</taxon>
        <taxon>Pseudomonadota</taxon>
        <taxon>Gammaproteobacteria</taxon>
        <taxon>Alteromonadales</taxon>
        <taxon>Alteromonadaceae</taxon>
        <taxon>Paraglaciecola</taxon>
    </lineage>
</organism>
<name>K6ZDS6_9ALTE</name>
<dbReference type="InterPro" id="IPR036249">
    <property type="entry name" value="Thioredoxin-like_sf"/>
</dbReference>
<dbReference type="SUPFAM" id="SSF52833">
    <property type="entry name" value="Thioredoxin-like"/>
    <property type="match status" value="1"/>
</dbReference>
<evidence type="ECO:0000313" key="4">
    <source>
        <dbReference type="EMBL" id="GAC34236.1"/>
    </source>
</evidence>
<dbReference type="AlphaFoldDB" id="K6ZDS6"/>
<feature type="binding site" evidence="2">
    <location>
        <position position="98"/>
    </location>
    <ligand>
        <name>Cu cation</name>
        <dbReference type="ChEBI" id="CHEBI:23378"/>
    </ligand>
</feature>
<keyword evidence="2" id="KW-0479">Metal-binding</keyword>
<sequence>MKKLLKQISFVVAFASIVLINTHSHAKLQEVESSARVSSLPYYASADFTPHWFSPDSVELIDFHRVSDFTFIDQDAKHISQVDMQGKVYVASFFFTSCPGICPRMRSQLSKVQAKFMDDDKVSIISHSIQPNNDTVKVLRDYADENGVVSGKWHLVTGDRDSIYRVARNDYFANEDLGEYVSDKDFLHTENLVLVDTKRHIRGIYNGLNNTSVGHLMEDIKTLRSER</sequence>
<accession>K6ZDS6</accession>
<keyword evidence="2" id="KW-0186">Copper</keyword>
<proteinExistence type="inferred from homology"/>
<feature type="binding site" evidence="2">
    <location>
        <position position="188"/>
    </location>
    <ligand>
        <name>Cu cation</name>
        <dbReference type="ChEBI" id="CHEBI:23378"/>
    </ligand>
</feature>
<dbReference type="EMBL" id="BAER01000096">
    <property type="protein sequence ID" value="GAC34236.1"/>
    <property type="molecule type" value="Genomic_DNA"/>
</dbReference>
<evidence type="ECO:0000256" key="1">
    <source>
        <dbReference type="ARBA" id="ARBA00010996"/>
    </source>
</evidence>
<dbReference type="Pfam" id="PF02630">
    <property type="entry name" value="SCO1-SenC"/>
    <property type="match status" value="1"/>
</dbReference>
<feature type="disulfide bond" description="Redox-active" evidence="3">
    <location>
        <begin position="98"/>
        <end position="102"/>
    </location>
</feature>
<dbReference type="STRING" id="1129793.GPLA_3347"/>
<dbReference type="Gene3D" id="3.40.30.10">
    <property type="entry name" value="Glutaredoxin"/>
    <property type="match status" value="1"/>
</dbReference>
<evidence type="ECO:0000256" key="2">
    <source>
        <dbReference type="PIRSR" id="PIRSR603782-1"/>
    </source>
</evidence>
<dbReference type="GO" id="GO:0046872">
    <property type="term" value="F:metal ion binding"/>
    <property type="evidence" value="ECO:0007669"/>
    <property type="project" value="UniProtKB-KW"/>
</dbReference>
<comment type="similarity">
    <text evidence="1">Belongs to the SCO1/2 family.</text>
</comment>
<protein>
    <submittedName>
        <fullName evidence="4">SenC protein</fullName>
    </submittedName>
</protein>
<feature type="binding site" evidence="2">
    <location>
        <position position="102"/>
    </location>
    <ligand>
        <name>Cu cation</name>
        <dbReference type="ChEBI" id="CHEBI:23378"/>
    </ligand>
</feature>
<dbReference type="Proteomes" id="UP000006322">
    <property type="component" value="Unassembled WGS sequence"/>
</dbReference>
<dbReference type="PANTHER" id="PTHR12151:SF25">
    <property type="entry name" value="LINALOOL DEHYDRATASE_ISOMERASE DOMAIN-CONTAINING PROTEIN"/>
    <property type="match status" value="1"/>
</dbReference>
<dbReference type="InterPro" id="IPR003782">
    <property type="entry name" value="SCO1/SenC"/>
</dbReference>
<dbReference type="CDD" id="cd02968">
    <property type="entry name" value="SCO"/>
    <property type="match status" value="1"/>
</dbReference>
<keyword evidence="3" id="KW-1015">Disulfide bond</keyword>
<dbReference type="OrthoDB" id="6335573at2"/>
<evidence type="ECO:0000256" key="3">
    <source>
        <dbReference type="PIRSR" id="PIRSR603782-2"/>
    </source>
</evidence>
<dbReference type="RefSeq" id="WP_007106002.1">
    <property type="nucleotide sequence ID" value="NZ_BAER01000096.1"/>
</dbReference>
<reference evidence="5" key="1">
    <citation type="journal article" date="2014" name="Environ. Microbiol.">
        <title>Comparative genomics of the marine bacterial genus Glaciecola reveals the high degree of genomic diversity and genomic characteristic for cold adaptation.</title>
        <authorList>
            <person name="Qin Q.L."/>
            <person name="Xie B.B."/>
            <person name="Yu Y."/>
            <person name="Shu Y.L."/>
            <person name="Rong J.C."/>
            <person name="Zhang Y.J."/>
            <person name="Zhao D.L."/>
            <person name="Chen X.L."/>
            <person name="Zhang X.Y."/>
            <person name="Chen B."/>
            <person name="Zhou B.C."/>
            <person name="Zhang Y.Z."/>
        </authorList>
    </citation>
    <scope>NUCLEOTIDE SEQUENCE [LARGE SCALE GENOMIC DNA]</scope>
    <source>
        <strain evidence="5">LMG 21857</strain>
    </source>
</reference>
<dbReference type="PANTHER" id="PTHR12151">
    <property type="entry name" value="ELECTRON TRANSPORT PROTIN SCO1/SENC FAMILY MEMBER"/>
    <property type="match status" value="1"/>
</dbReference>
<evidence type="ECO:0000313" key="5">
    <source>
        <dbReference type="Proteomes" id="UP000006322"/>
    </source>
</evidence>
<gene>
    <name evidence="4" type="ORF">GPLA_3347</name>
</gene>